<accession>A0A4Y7JFM2</accession>
<dbReference type="GO" id="GO:0005524">
    <property type="term" value="F:ATP binding"/>
    <property type="evidence" value="ECO:0007669"/>
    <property type="project" value="UniProtKB-KW"/>
</dbReference>
<dbReference type="PANTHER" id="PTHR45646">
    <property type="entry name" value="SERINE/THREONINE-PROTEIN KINASE DOA-RELATED"/>
    <property type="match status" value="1"/>
</dbReference>
<dbReference type="InterPro" id="IPR051175">
    <property type="entry name" value="CLK_kinases"/>
</dbReference>
<dbReference type="GO" id="GO:0004674">
    <property type="term" value="F:protein serine/threonine kinase activity"/>
    <property type="evidence" value="ECO:0007669"/>
    <property type="project" value="UniProtKB-KW"/>
</dbReference>
<evidence type="ECO:0000256" key="1">
    <source>
        <dbReference type="ARBA" id="ARBA00022527"/>
    </source>
</evidence>
<reference evidence="6 7" key="1">
    <citation type="journal article" date="2018" name="Science">
        <title>The opium poppy genome and morphinan production.</title>
        <authorList>
            <person name="Guo L."/>
            <person name="Winzer T."/>
            <person name="Yang X."/>
            <person name="Li Y."/>
            <person name="Ning Z."/>
            <person name="He Z."/>
            <person name="Teodor R."/>
            <person name="Lu Y."/>
            <person name="Bowser T.A."/>
            <person name="Graham I.A."/>
            <person name="Ye K."/>
        </authorList>
    </citation>
    <scope>NUCLEOTIDE SEQUENCE [LARGE SCALE GENOMIC DNA]</scope>
    <source>
        <strain evidence="7">cv. HN1</strain>
        <tissue evidence="6">Leaves</tissue>
    </source>
</reference>
<keyword evidence="4" id="KW-0418">Kinase</keyword>
<keyword evidence="2" id="KW-0808">Transferase</keyword>
<keyword evidence="5" id="KW-0067">ATP-binding</keyword>
<evidence type="ECO:0000313" key="6">
    <source>
        <dbReference type="EMBL" id="RZC59326.1"/>
    </source>
</evidence>
<evidence type="ECO:0000256" key="2">
    <source>
        <dbReference type="ARBA" id="ARBA00022679"/>
    </source>
</evidence>
<dbReference type="EMBL" id="CM010718">
    <property type="protein sequence ID" value="RZC59326.1"/>
    <property type="molecule type" value="Genomic_DNA"/>
</dbReference>
<protein>
    <submittedName>
        <fullName evidence="6">Uncharacterized protein</fullName>
    </submittedName>
</protein>
<organism evidence="6 7">
    <name type="scientific">Papaver somniferum</name>
    <name type="common">Opium poppy</name>
    <dbReference type="NCBI Taxonomy" id="3469"/>
    <lineage>
        <taxon>Eukaryota</taxon>
        <taxon>Viridiplantae</taxon>
        <taxon>Streptophyta</taxon>
        <taxon>Embryophyta</taxon>
        <taxon>Tracheophyta</taxon>
        <taxon>Spermatophyta</taxon>
        <taxon>Magnoliopsida</taxon>
        <taxon>Ranunculales</taxon>
        <taxon>Papaveraceae</taxon>
        <taxon>Papaveroideae</taxon>
        <taxon>Papaver</taxon>
    </lineage>
</organism>
<dbReference type="STRING" id="3469.A0A4Y7JFM2"/>
<dbReference type="GO" id="GO:0005634">
    <property type="term" value="C:nucleus"/>
    <property type="evidence" value="ECO:0007669"/>
    <property type="project" value="TreeGrafter"/>
</dbReference>
<dbReference type="Proteomes" id="UP000316621">
    <property type="component" value="Chromosome 4"/>
</dbReference>
<proteinExistence type="predicted"/>
<dbReference type="PANTHER" id="PTHR45646:SF7">
    <property type="entry name" value="SERINE_THREONINE-PROTEIN KINASE AFC2"/>
    <property type="match status" value="1"/>
</dbReference>
<name>A0A4Y7JFM2_PAPSO</name>
<evidence type="ECO:0000313" key="7">
    <source>
        <dbReference type="Proteomes" id="UP000316621"/>
    </source>
</evidence>
<sequence length="213" mass="24145">MCRWSLPEIKGCMEDVGSRLVNVWIRQMPDTKEMTSACLRFVVSLLVVIESLKTMPRGDKKDQELVRKLNQPRRIPDQVASLVDLDGVTLVIFGVLVGETLFKTHDNLEHLALMERILRSIPSHMLKRVGGCGIQEIIKAVSKLPHLPVQDLHNAQLLLTAEMSEKLEKTRAEIPISSVPKKTLELDKEHTMKGVQAAESFFFSFEFVVKFIN</sequence>
<evidence type="ECO:0000256" key="3">
    <source>
        <dbReference type="ARBA" id="ARBA00022741"/>
    </source>
</evidence>
<evidence type="ECO:0000256" key="5">
    <source>
        <dbReference type="ARBA" id="ARBA00022840"/>
    </source>
</evidence>
<dbReference type="Gramene" id="RZC59326">
    <property type="protein sequence ID" value="RZC59326"/>
    <property type="gene ID" value="C5167_006626"/>
</dbReference>
<dbReference type="AlphaFoldDB" id="A0A4Y7JFM2"/>
<keyword evidence="7" id="KW-1185">Reference proteome</keyword>
<keyword evidence="3" id="KW-0547">Nucleotide-binding</keyword>
<gene>
    <name evidence="6" type="ORF">C5167_006626</name>
</gene>
<evidence type="ECO:0000256" key="4">
    <source>
        <dbReference type="ARBA" id="ARBA00022777"/>
    </source>
</evidence>
<keyword evidence="1" id="KW-0723">Serine/threonine-protein kinase</keyword>